<keyword evidence="2" id="KW-1185">Reference proteome</keyword>
<gene>
    <name evidence="1" type="ORF">Acr_25g0001350</name>
</gene>
<dbReference type="EMBL" id="BJWL01000025">
    <property type="protein sequence ID" value="GFZ15726.1"/>
    <property type="molecule type" value="Genomic_DNA"/>
</dbReference>
<dbReference type="Proteomes" id="UP000585474">
    <property type="component" value="Unassembled WGS sequence"/>
</dbReference>
<protein>
    <submittedName>
        <fullName evidence="1">Uncharacterized protein</fullName>
    </submittedName>
</protein>
<name>A0A7J0GY48_9ERIC</name>
<evidence type="ECO:0000313" key="1">
    <source>
        <dbReference type="EMBL" id="GFZ15726.1"/>
    </source>
</evidence>
<comment type="caution">
    <text evidence="1">The sequence shown here is derived from an EMBL/GenBank/DDBJ whole genome shotgun (WGS) entry which is preliminary data.</text>
</comment>
<dbReference type="AlphaFoldDB" id="A0A7J0GY48"/>
<proteinExistence type="predicted"/>
<organism evidence="1 2">
    <name type="scientific">Actinidia rufa</name>
    <dbReference type="NCBI Taxonomy" id="165716"/>
    <lineage>
        <taxon>Eukaryota</taxon>
        <taxon>Viridiplantae</taxon>
        <taxon>Streptophyta</taxon>
        <taxon>Embryophyta</taxon>
        <taxon>Tracheophyta</taxon>
        <taxon>Spermatophyta</taxon>
        <taxon>Magnoliopsida</taxon>
        <taxon>eudicotyledons</taxon>
        <taxon>Gunneridae</taxon>
        <taxon>Pentapetalae</taxon>
        <taxon>asterids</taxon>
        <taxon>Ericales</taxon>
        <taxon>Actinidiaceae</taxon>
        <taxon>Actinidia</taxon>
    </lineage>
</organism>
<accession>A0A7J0GY48</accession>
<reference evidence="1 2" key="1">
    <citation type="submission" date="2019-07" db="EMBL/GenBank/DDBJ databases">
        <title>De Novo Assembly of kiwifruit Actinidia rufa.</title>
        <authorList>
            <person name="Sugita-Konishi S."/>
            <person name="Sato K."/>
            <person name="Mori E."/>
            <person name="Abe Y."/>
            <person name="Kisaki G."/>
            <person name="Hamano K."/>
            <person name="Suezawa K."/>
            <person name="Otani M."/>
            <person name="Fukuda T."/>
            <person name="Manabe T."/>
            <person name="Gomi K."/>
            <person name="Tabuchi M."/>
            <person name="Akimitsu K."/>
            <person name="Kataoka I."/>
        </authorList>
    </citation>
    <scope>NUCLEOTIDE SEQUENCE [LARGE SCALE GENOMIC DNA]</scope>
    <source>
        <strain evidence="2">cv. Fuchu</strain>
    </source>
</reference>
<sequence>MALSSSSRRICDGGMMDTNGVGLATSSLQESQETVYESQHSSLIEALTHAGLEGAR</sequence>
<evidence type="ECO:0000313" key="2">
    <source>
        <dbReference type="Proteomes" id="UP000585474"/>
    </source>
</evidence>